<feature type="binding site" evidence="3">
    <location>
        <position position="205"/>
    </location>
    <ligand>
        <name>a divalent metal cation</name>
        <dbReference type="ChEBI" id="CHEBI:60240"/>
    </ligand>
</feature>
<gene>
    <name evidence="5" type="ORF">CANCADRAFT_2396</name>
</gene>
<feature type="binding site" evidence="3">
    <location>
        <position position="105"/>
    </location>
    <ligand>
        <name>substrate</name>
    </ligand>
</feature>
<protein>
    <recommendedName>
        <fullName evidence="4">SMP-30/Gluconolactonase/LRE-like region domain-containing protein</fullName>
    </recommendedName>
</protein>
<evidence type="ECO:0000259" key="4">
    <source>
        <dbReference type="Pfam" id="PF08450"/>
    </source>
</evidence>
<keyword evidence="6" id="KW-1185">Reference proteome</keyword>
<evidence type="ECO:0000256" key="2">
    <source>
        <dbReference type="PIRSR" id="PIRSR605511-1"/>
    </source>
</evidence>
<dbReference type="InterPro" id="IPR011042">
    <property type="entry name" value="6-blade_b-propeller_TolB-like"/>
</dbReference>
<proteinExistence type="inferred from homology"/>
<organism evidence="5 6">
    <name type="scientific">Tortispora caseinolytica NRRL Y-17796</name>
    <dbReference type="NCBI Taxonomy" id="767744"/>
    <lineage>
        <taxon>Eukaryota</taxon>
        <taxon>Fungi</taxon>
        <taxon>Dikarya</taxon>
        <taxon>Ascomycota</taxon>
        <taxon>Saccharomycotina</taxon>
        <taxon>Trigonopsidomycetes</taxon>
        <taxon>Trigonopsidales</taxon>
        <taxon>Trigonopsidaceae</taxon>
        <taxon>Tortispora</taxon>
    </lineage>
</organism>
<evidence type="ECO:0000313" key="5">
    <source>
        <dbReference type="EMBL" id="ODV90665.1"/>
    </source>
</evidence>
<dbReference type="EMBL" id="KV453842">
    <property type="protein sequence ID" value="ODV90665.1"/>
    <property type="molecule type" value="Genomic_DNA"/>
</dbReference>
<evidence type="ECO:0000256" key="3">
    <source>
        <dbReference type="PIRSR" id="PIRSR605511-2"/>
    </source>
</evidence>
<comment type="similarity">
    <text evidence="1">Belongs to the SMP-30/CGR1 family.</text>
</comment>
<dbReference type="PANTHER" id="PTHR10907">
    <property type="entry name" value="REGUCALCIN"/>
    <property type="match status" value="1"/>
</dbReference>
<name>A0A1E4TFW4_9ASCO</name>
<dbReference type="InterPro" id="IPR005511">
    <property type="entry name" value="SMP-30"/>
</dbReference>
<sequence>MANIFVTPHCNLSESPIYDDRNNSFAWVDIPGLRAYYMPNMDDPSTYLTHEIKEKIGVLKLTNKPGIYISGAKRGIAMIDLMAANPELQYLKYFYEDPAKEEIMRANDGNVDRRGRLLVGTMNDNNENSPDGSLFSYDHTKDELKVLANGYYIPNGIVWNNASDAMYQIDSIVRTIYKFDYDIDTGDALNRRNFVVFPDDGSVPDGMTIDSNENLWVAKFNGGMVQQIDLNGNFLRSINIGPPRITCVTFASKELNKLIVTTANTQDGSEDNGGELFIIDMDESTGYTQNVFEESSLVH</sequence>
<dbReference type="PANTHER" id="PTHR10907:SF47">
    <property type="entry name" value="REGUCALCIN"/>
    <property type="match status" value="1"/>
</dbReference>
<dbReference type="Pfam" id="PF08450">
    <property type="entry name" value="SGL"/>
    <property type="match status" value="1"/>
</dbReference>
<feature type="active site" description="Proton donor/acceptor" evidence="2">
    <location>
        <position position="205"/>
    </location>
</feature>
<reference evidence="6" key="1">
    <citation type="submission" date="2016-02" db="EMBL/GenBank/DDBJ databases">
        <title>Comparative genomics of biotechnologically important yeasts.</title>
        <authorList>
            <consortium name="DOE Joint Genome Institute"/>
            <person name="Riley R."/>
            <person name="Haridas S."/>
            <person name="Wolfe K.H."/>
            <person name="Lopes M.R."/>
            <person name="Hittinger C.T."/>
            <person name="Goker M."/>
            <person name="Salamov A."/>
            <person name="Wisecaver J."/>
            <person name="Long T.M."/>
            <person name="Aerts A.L."/>
            <person name="Barry K."/>
            <person name="Choi C."/>
            <person name="Clum A."/>
            <person name="Coughlan A.Y."/>
            <person name="Deshpande S."/>
            <person name="Douglass A.P."/>
            <person name="Hanson S.J."/>
            <person name="Klenk H.-P."/>
            <person name="Labutti K."/>
            <person name="Lapidus A."/>
            <person name="Lindquist E."/>
            <person name="Lipzen A."/>
            <person name="Meier-Kolthoff J.P."/>
            <person name="Ohm R.A."/>
            <person name="Otillar R.P."/>
            <person name="Pangilinan J."/>
            <person name="Peng Y."/>
            <person name="Rokas A."/>
            <person name="Rosa C.A."/>
            <person name="Scheuner C."/>
            <person name="Sibirny A.A."/>
            <person name="Slot J.C."/>
            <person name="Stielow J.B."/>
            <person name="Sun H."/>
            <person name="Kurtzman C.P."/>
            <person name="Blackwell M."/>
            <person name="Jeffries T.W."/>
            <person name="Grigoriev I.V."/>
        </authorList>
    </citation>
    <scope>NUCLEOTIDE SEQUENCE [LARGE SCALE GENOMIC DNA]</scope>
    <source>
        <strain evidence="6">NRRL Y-17796</strain>
    </source>
</reference>
<dbReference type="SUPFAM" id="SSF63829">
    <property type="entry name" value="Calcium-dependent phosphotriesterase"/>
    <property type="match status" value="1"/>
</dbReference>
<dbReference type="InterPro" id="IPR013658">
    <property type="entry name" value="SGL"/>
</dbReference>
<dbReference type="OrthoDB" id="423498at2759"/>
<evidence type="ECO:0000313" key="6">
    <source>
        <dbReference type="Proteomes" id="UP000095023"/>
    </source>
</evidence>
<accession>A0A1E4TFW4</accession>
<dbReference type="PRINTS" id="PR01790">
    <property type="entry name" value="SMP30FAMILY"/>
</dbReference>
<comment type="cofactor">
    <cofactor evidence="3">
        <name>Zn(2+)</name>
        <dbReference type="ChEBI" id="CHEBI:29105"/>
    </cofactor>
    <text evidence="3">Binds 1 divalent metal cation per subunit.</text>
</comment>
<keyword evidence="3" id="KW-0479">Metal-binding</keyword>
<evidence type="ECO:0000256" key="1">
    <source>
        <dbReference type="ARBA" id="ARBA00008853"/>
    </source>
</evidence>
<feature type="binding site" evidence="3">
    <location>
        <position position="107"/>
    </location>
    <ligand>
        <name>substrate</name>
    </ligand>
</feature>
<dbReference type="GO" id="GO:0005509">
    <property type="term" value="F:calcium ion binding"/>
    <property type="evidence" value="ECO:0007669"/>
    <property type="project" value="TreeGrafter"/>
</dbReference>
<keyword evidence="3" id="KW-0862">Zinc</keyword>
<dbReference type="AlphaFoldDB" id="A0A1E4TFW4"/>
<feature type="binding site" evidence="3">
    <location>
        <position position="155"/>
    </location>
    <ligand>
        <name>a divalent metal cation</name>
        <dbReference type="ChEBI" id="CHEBI:60240"/>
    </ligand>
</feature>
<dbReference type="GO" id="GO:0004341">
    <property type="term" value="F:gluconolactonase activity"/>
    <property type="evidence" value="ECO:0007669"/>
    <property type="project" value="TreeGrafter"/>
</dbReference>
<feature type="binding site" evidence="3">
    <location>
        <position position="14"/>
    </location>
    <ligand>
        <name>a divalent metal cation</name>
        <dbReference type="ChEBI" id="CHEBI:60240"/>
    </ligand>
</feature>
<dbReference type="Proteomes" id="UP000095023">
    <property type="component" value="Unassembled WGS sequence"/>
</dbReference>
<dbReference type="Gene3D" id="2.120.10.30">
    <property type="entry name" value="TolB, C-terminal domain"/>
    <property type="match status" value="1"/>
</dbReference>
<feature type="domain" description="SMP-30/Gluconolactonase/LRE-like region" evidence="4">
    <location>
        <begin position="12"/>
        <end position="264"/>
    </location>
</feature>